<dbReference type="InterPro" id="IPR036388">
    <property type="entry name" value="WH-like_DNA-bd_sf"/>
</dbReference>
<dbReference type="AlphaFoldDB" id="A0A5C5WAC9"/>
<dbReference type="InterPro" id="IPR014284">
    <property type="entry name" value="RNA_pol_sigma-70_dom"/>
</dbReference>
<evidence type="ECO:0000313" key="2">
    <source>
        <dbReference type="Proteomes" id="UP000318995"/>
    </source>
</evidence>
<dbReference type="EMBL" id="SJPH01000002">
    <property type="protein sequence ID" value="TWT47858.1"/>
    <property type="molecule type" value="Genomic_DNA"/>
</dbReference>
<dbReference type="NCBIfam" id="TIGR02937">
    <property type="entry name" value="sigma70-ECF"/>
    <property type="match status" value="1"/>
</dbReference>
<dbReference type="GO" id="GO:0006352">
    <property type="term" value="P:DNA-templated transcription initiation"/>
    <property type="evidence" value="ECO:0007669"/>
    <property type="project" value="InterPro"/>
</dbReference>
<sequence length="319" mass="35102">MSATDCDETHDLRAWLTATVQRIANEALGLRLSDSEAQDVYAVRLWRALETHFVKRATDPQSIADVEDLLEQLERGQLHYGLVRENVVIDVIVATGLERHENKAAIVFHENYMPVVRYHANRFAGQRGVDITENLAADLVLPRVGRPPKIATYRGLTPLKSWLRSVVVNKCVGAHRARREESLGESTEIAVEDTVETNALATDCESKLAPTFREAVDRLPVADRVLLKMLILDGVSQKTLAKTQGVDSGTLTRRRQKAAGKLLEEIQNLGLASGARHPATDCIELLLAGKVADLQSRLAMLLAAQFNKDEDSALGGTSL</sequence>
<dbReference type="GO" id="GO:0003700">
    <property type="term" value="F:DNA-binding transcription factor activity"/>
    <property type="evidence" value="ECO:0007669"/>
    <property type="project" value="InterPro"/>
</dbReference>
<gene>
    <name evidence="1" type="ORF">Pla111_14840</name>
</gene>
<dbReference type="Proteomes" id="UP000318995">
    <property type="component" value="Unassembled WGS sequence"/>
</dbReference>
<reference evidence="1 2" key="1">
    <citation type="submission" date="2019-02" db="EMBL/GenBank/DDBJ databases">
        <title>Deep-cultivation of Planctomycetes and their phenomic and genomic characterization uncovers novel biology.</title>
        <authorList>
            <person name="Wiegand S."/>
            <person name="Jogler M."/>
            <person name="Boedeker C."/>
            <person name="Pinto D."/>
            <person name="Vollmers J."/>
            <person name="Rivas-Marin E."/>
            <person name="Kohn T."/>
            <person name="Peeters S.H."/>
            <person name="Heuer A."/>
            <person name="Rast P."/>
            <person name="Oberbeckmann S."/>
            <person name="Bunk B."/>
            <person name="Jeske O."/>
            <person name="Meyerdierks A."/>
            <person name="Storesund J.E."/>
            <person name="Kallscheuer N."/>
            <person name="Luecker S."/>
            <person name="Lage O.M."/>
            <person name="Pohl T."/>
            <person name="Merkel B.J."/>
            <person name="Hornburger P."/>
            <person name="Mueller R.-W."/>
            <person name="Bruemmer F."/>
            <person name="Labrenz M."/>
            <person name="Spormann A.M."/>
            <person name="Op Den Camp H."/>
            <person name="Overmann J."/>
            <person name="Amann R."/>
            <person name="Jetten M.S.M."/>
            <person name="Mascher T."/>
            <person name="Medema M.H."/>
            <person name="Devos D.P."/>
            <person name="Kaster A.-K."/>
            <person name="Ovreas L."/>
            <person name="Rohde M."/>
            <person name="Galperin M.Y."/>
            <person name="Jogler C."/>
        </authorList>
    </citation>
    <scope>NUCLEOTIDE SEQUENCE [LARGE SCALE GENOMIC DNA]</scope>
    <source>
        <strain evidence="1 2">Pla111</strain>
    </source>
</reference>
<name>A0A5C5WAC9_9BACT</name>
<evidence type="ECO:0000313" key="1">
    <source>
        <dbReference type="EMBL" id="TWT47858.1"/>
    </source>
</evidence>
<dbReference type="InterPro" id="IPR013324">
    <property type="entry name" value="RNA_pol_sigma_r3/r4-like"/>
</dbReference>
<dbReference type="Gene3D" id="1.10.1740.10">
    <property type="match status" value="1"/>
</dbReference>
<accession>A0A5C5WAC9</accession>
<protein>
    <submittedName>
        <fullName evidence="1">RNA polymerase sigma factor</fullName>
    </submittedName>
</protein>
<comment type="caution">
    <text evidence="1">The sequence shown here is derived from an EMBL/GenBank/DDBJ whole genome shotgun (WGS) entry which is preliminary data.</text>
</comment>
<keyword evidence="2" id="KW-1185">Reference proteome</keyword>
<dbReference type="Gene3D" id="1.10.10.10">
    <property type="entry name" value="Winged helix-like DNA-binding domain superfamily/Winged helix DNA-binding domain"/>
    <property type="match status" value="1"/>
</dbReference>
<proteinExistence type="predicted"/>
<dbReference type="SUPFAM" id="SSF88659">
    <property type="entry name" value="Sigma3 and sigma4 domains of RNA polymerase sigma factors"/>
    <property type="match status" value="1"/>
</dbReference>
<organism evidence="1 2">
    <name type="scientific">Botrimarina hoheduenensis</name>
    <dbReference type="NCBI Taxonomy" id="2528000"/>
    <lineage>
        <taxon>Bacteria</taxon>
        <taxon>Pseudomonadati</taxon>
        <taxon>Planctomycetota</taxon>
        <taxon>Planctomycetia</taxon>
        <taxon>Pirellulales</taxon>
        <taxon>Lacipirellulaceae</taxon>
        <taxon>Botrimarina</taxon>
    </lineage>
</organism>
<dbReference type="RefSeq" id="WP_197524838.1">
    <property type="nucleotide sequence ID" value="NZ_SJPH01000002.1"/>
</dbReference>